<reference evidence="1 2" key="1">
    <citation type="submission" date="2016-03" db="EMBL/GenBank/DDBJ databases">
        <title>Acetic acid bacteria sequencing.</title>
        <authorList>
            <person name="Brandt J."/>
            <person name="Jakob F."/>
            <person name="Vogel R.F."/>
        </authorList>
    </citation>
    <scope>NUCLEOTIDE SEQUENCE [LARGE SCALE GENOMIC DNA]</scope>
    <source>
        <strain evidence="1 2">NBRC 101099</strain>
    </source>
</reference>
<name>A0A1U9KR64_9PROT</name>
<dbReference type="InterPro" id="IPR010998">
    <property type="entry name" value="Integrase_recombinase_N"/>
</dbReference>
<dbReference type="InterPro" id="IPR011010">
    <property type="entry name" value="DNA_brk_join_enz"/>
</dbReference>
<dbReference type="KEGG" id="nch:A0U93_10125"/>
<dbReference type="GO" id="GO:0015074">
    <property type="term" value="P:DNA integration"/>
    <property type="evidence" value="ECO:0007669"/>
    <property type="project" value="InterPro"/>
</dbReference>
<dbReference type="SUPFAM" id="SSF56349">
    <property type="entry name" value="DNA breaking-rejoining enzymes"/>
    <property type="match status" value="1"/>
</dbReference>
<keyword evidence="2" id="KW-1185">Reference proteome</keyword>
<dbReference type="Gene3D" id="1.10.443.10">
    <property type="entry name" value="Intergrase catalytic core"/>
    <property type="match status" value="1"/>
</dbReference>
<dbReference type="PROSITE" id="PS51898">
    <property type="entry name" value="TYR_RECOMBINASE"/>
    <property type="match status" value="1"/>
</dbReference>
<proteinExistence type="predicted"/>
<dbReference type="InterPro" id="IPR013762">
    <property type="entry name" value="Integrase-like_cat_sf"/>
</dbReference>
<protein>
    <submittedName>
        <fullName evidence="1">Uncharacterized protein</fullName>
    </submittedName>
</protein>
<evidence type="ECO:0000313" key="1">
    <source>
        <dbReference type="EMBL" id="AQS88235.1"/>
    </source>
</evidence>
<dbReference type="GO" id="GO:0006310">
    <property type="term" value="P:DNA recombination"/>
    <property type="evidence" value="ECO:0007669"/>
    <property type="project" value="InterPro"/>
</dbReference>
<dbReference type="InterPro" id="IPR002104">
    <property type="entry name" value="Integrase_catalytic"/>
</dbReference>
<evidence type="ECO:0000313" key="2">
    <source>
        <dbReference type="Proteomes" id="UP000188604"/>
    </source>
</evidence>
<sequence length="398" mass="45031">MPPSRRTGLNVVRKRRSDGTTIEYFYDRKTKRFLGHDRAIALESLAQLSISPLQAAGVQTGSIAALIVDYLKSESYRSLRKTTQILYRGYLDRMREDWGDIPARAITRQDVLAIRERLSVTPRKANQVLSLLQILLGRAKDSGLVSDNVAERFGRLHIASRTEIWSYRMEDAFLERARPTLQLAYLLLLYTVQRPSDVLAMDAARISQRDGRMFIALRQAKTGALLDVPVHTRLVPHIQRRLAELTREDLEQAGVITARIGPAPLQLLVPSPTGKVWANRNFARAWDQVMGRLGLAHARELFKCGKSKEEVRQELSAQHRQRRDLRRTGIVRLAEAGATTPQIAAISGHGIDYCQRIIDTYLPRRTEVAVAGMEAWEKHQERTTSKVVSIAATRGRLM</sequence>
<dbReference type="GO" id="GO:0003677">
    <property type="term" value="F:DNA binding"/>
    <property type="evidence" value="ECO:0007669"/>
    <property type="project" value="InterPro"/>
</dbReference>
<dbReference type="OrthoDB" id="7873969at2"/>
<dbReference type="Proteomes" id="UP000188604">
    <property type="component" value="Chromosome"/>
</dbReference>
<gene>
    <name evidence="1" type="ORF">A0U93_10125</name>
</gene>
<dbReference type="Gene3D" id="1.10.150.130">
    <property type="match status" value="1"/>
</dbReference>
<organism evidence="1 2">
    <name type="scientific">Neoasaia chiangmaiensis</name>
    <dbReference type="NCBI Taxonomy" id="320497"/>
    <lineage>
        <taxon>Bacteria</taxon>
        <taxon>Pseudomonadati</taxon>
        <taxon>Pseudomonadota</taxon>
        <taxon>Alphaproteobacteria</taxon>
        <taxon>Acetobacterales</taxon>
        <taxon>Acetobacteraceae</taxon>
        <taxon>Neoasaia</taxon>
    </lineage>
</organism>
<dbReference type="EMBL" id="CP014691">
    <property type="protein sequence ID" value="AQS88235.1"/>
    <property type="molecule type" value="Genomic_DNA"/>
</dbReference>
<dbReference type="AlphaFoldDB" id="A0A1U9KR64"/>
<accession>A0A1U9KR64</accession>
<dbReference type="STRING" id="320497.A0U93_10125"/>